<keyword evidence="1" id="KW-1133">Transmembrane helix</keyword>
<accession>A0ABQ9YA95</accession>
<evidence type="ECO:0000313" key="2">
    <source>
        <dbReference type="EMBL" id="KAK2960574.1"/>
    </source>
</evidence>
<sequence length="165" mass="19962">MNTRLTITTDKDRLKFIYRRPRYGLDFIDYLLIVSLLIVVIFFPRYIMRTILSVFVYFFCLSSLIGRLLLREIQHTKTIVYIKPGEYFQIDDRLIPCQKRNTPIYFSEIDFFFIHEAIKRNRAYSYLGGRLRESNHVIHILKDWIVPRRILLPLLRTLKQNKSIE</sequence>
<feature type="transmembrane region" description="Helical" evidence="1">
    <location>
        <begin position="23"/>
        <end position="44"/>
    </location>
</feature>
<evidence type="ECO:0000313" key="3">
    <source>
        <dbReference type="Proteomes" id="UP001281761"/>
    </source>
</evidence>
<dbReference type="EMBL" id="JARBJD010000022">
    <property type="protein sequence ID" value="KAK2960574.1"/>
    <property type="molecule type" value="Genomic_DNA"/>
</dbReference>
<organism evidence="2 3">
    <name type="scientific">Blattamonas nauphoetae</name>
    <dbReference type="NCBI Taxonomy" id="2049346"/>
    <lineage>
        <taxon>Eukaryota</taxon>
        <taxon>Metamonada</taxon>
        <taxon>Preaxostyla</taxon>
        <taxon>Oxymonadida</taxon>
        <taxon>Blattamonas</taxon>
    </lineage>
</organism>
<keyword evidence="1" id="KW-0472">Membrane</keyword>
<gene>
    <name evidence="2" type="ORF">BLNAU_4472</name>
</gene>
<reference evidence="2 3" key="1">
    <citation type="journal article" date="2022" name="bioRxiv">
        <title>Genomics of Preaxostyla Flagellates Illuminates Evolutionary Transitions and the Path Towards Mitochondrial Loss.</title>
        <authorList>
            <person name="Novak L.V.F."/>
            <person name="Treitli S.C."/>
            <person name="Pyrih J."/>
            <person name="Halakuc P."/>
            <person name="Pipaliya S.V."/>
            <person name="Vacek V."/>
            <person name="Brzon O."/>
            <person name="Soukal P."/>
            <person name="Eme L."/>
            <person name="Dacks J.B."/>
            <person name="Karnkowska A."/>
            <person name="Elias M."/>
            <person name="Hampl V."/>
        </authorList>
    </citation>
    <scope>NUCLEOTIDE SEQUENCE [LARGE SCALE GENOMIC DNA]</scope>
    <source>
        <strain evidence="2">NAU3</strain>
        <tissue evidence="2">Gut</tissue>
    </source>
</reference>
<evidence type="ECO:0000256" key="1">
    <source>
        <dbReference type="SAM" id="Phobius"/>
    </source>
</evidence>
<name>A0ABQ9YA95_9EUKA</name>
<keyword evidence="3" id="KW-1185">Reference proteome</keyword>
<dbReference type="Proteomes" id="UP001281761">
    <property type="component" value="Unassembled WGS sequence"/>
</dbReference>
<keyword evidence="1" id="KW-0812">Transmembrane</keyword>
<feature type="transmembrane region" description="Helical" evidence="1">
    <location>
        <begin position="50"/>
        <end position="70"/>
    </location>
</feature>
<protein>
    <submittedName>
        <fullName evidence="2">Uncharacterized protein</fullName>
    </submittedName>
</protein>
<proteinExistence type="predicted"/>
<comment type="caution">
    <text evidence="2">The sequence shown here is derived from an EMBL/GenBank/DDBJ whole genome shotgun (WGS) entry which is preliminary data.</text>
</comment>